<feature type="binding site" evidence="2">
    <location>
        <position position="212"/>
    </location>
    <ligand>
        <name>Mg(2+)</name>
        <dbReference type="ChEBI" id="CHEBI:18420"/>
        <label>1</label>
        <note>catalytic</note>
    </ligand>
</feature>
<dbReference type="GO" id="GO:0007165">
    <property type="term" value="P:signal transduction"/>
    <property type="evidence" value="ECO:0007669"/>
    <property type="project" value="TreeGrafter"/>
</dbReference>
<evidence type="ECO:0000313" key="3">
    <source>
        <dbReference type="EMBL" id="OOZ37216.1"/>
    </source>
</evidence>
<sequence>MNKQEIHSRDLQQLVVEVADKEIMARFLGVDVHQKTDGSLVTDADLAAQEAIRERLQARWPAIPLLGEEMEKSEQERVLDTGEYWCLDPLDGTTNYACGIPFFAISLALIRDGRIVLGIVYDPVRKECFRADLGGSAYLNDEKLRLPAQPQSLDQCVAIVDFKRLSRELTMRLAGGAPYRSQRSLGAVTLEWCWLAAGRGQLYLHGSQKPWDYAAGLLIFQEAGGEGCLMDALGSDCISPASQVASQAAVGAAEQGLLLQWREWLDASEPD</sequence>
<dbReference type="SUPFAM" id="SSF56655">
    <property type="entry name" value="Carbohydrate phosphatase"/>
    <property type="match status" value="1"/>
</dbReference>
<keyword evidence="2" id="KW-0460">Magnesium</keyword>
<name>A0A1T2KWU2_9GAMM</name>
<accession>A0A1T2KWU2</accession>
<organism evidence="3 4">
    <name type="scientific">Solemya velesiana gill symbiont</name>
    <dbReference type="NCBI Taxonomy" id="1918948"/>
    <lineage>
        <taxon>Bacteria</taxon>
        <taxon>Pseudomonadati</taxon>
        <taxon>Pseudomonadota</taxon>
        <taxon>Gammaproteobacteria</taxon>
        <taxon>sulfur-oxidizing symbionts</taxon>
    </lineage>
</organism>
<evidence type="ECO:0000313" key="4">
    <source>
        <dbReference type="Proteomes" id="UP000190896"/>
    </source>
</evidence>
<evidence type="ECO:0008006" key="5">
    <source>
        <dbReference type="Google" id="ProtNLM"/>
    </source>
</evidence>
<evidence type="ECO:0000256" key="1">
    <source>
        <dbReference type="ARBA" id="ARBA00009759"/>
    </source>
</evidence>
<dbReference type="GO" id="GO:0006020">
    <property type="term" value="P:inositol metabolic process"/>
    <property type="evidence" value="ECO:0007669"/>
    <property type="project" value="TreeGrafter"/>
</dbReference>
<dbReference type="OrthoDB" id="9785695at2"/>
<dbReference type="PANTHER" id="PTHR20854">
    <property type="entry name" value="INOSITOL MONOPHOSPHATASE"/>
    <property type="match status" value="1"/>
</dbReference>
<dbReference type="Gene3D" id="3.30.540.10">
    <property type="entry name" value="Fructose-1,6-Bisphosphatase, subunit A, domain 1"/>
    <property type="match status" value="1"/>
</dbReference>
<dbReference type="Gene3D" id="3.40.190.80">
    <property type="match status" value="1"/>
</dbReference>
<comment type="caution">
    <text evidence="3">The sequence shown here is derived from an EMBL/GenBank/DDBJ whole genome shotgun (WGS) entry which is preliminary data.</text>
</comment>
<comment type="cofactor">
    <cofactor evidence="2">
        <name>Mg(2+)</name>
        <dbReference type="ChEBI" id="CHEBI:18420"/>
    </cofactor>
</comment>
<reference evidence="3 4" key="1">
    <citation type="submission" date="2016-11" db="EMBL/GenBank/DDBJ databases">
        <title>Mixed transmission modes and dynamic genome evolution in an obligate animal-bacterial symbiosis.</title>
        <authorList>
            <person name="Russell S.L."/>
            <person name="Corbett-Detig R.B."/>
            <person name="Cavanaugh C.M."/>
        </authorList>
    </citation>
    <scope>NUCLEOTIDE SEQUENCE [LARGE SCALE GENOMIC DNA]</scope>
    <source>
        <strain evidence="3">Se-Cadez</strain>
    </source>
</reference>
<proteinExistence type="inferred from homology"/>
<dbReference type="PANTHER" id="PTHR20854:SF4">
    <property type="entry name" value="INOSITOL-1-MONOPHOSPHATASE-RELATED"/>
    <property type="match status" value="1"/>
</dbReference>
<dbReference type="Pfam" id="PF00459">
    <property type="entry name" value="Inositol_P"/>
    <property type="match status" value="1"/>
</dbReference>
<comment type="similarity">
    <text evidence="1">Belongs to the inositol monophosphatase superfamily.</text>
</comment>
<feature type="binding site" evidence="2">
    <location>
        <position position="91"/>
    </location>
    <ligand>
        <name>Mg(2+)</name>
        <dbReference type="ChEBI" id="CHEBI:18420"/>
        <label>1</label>
        <note>catalytic</note>
    </ligand>
</feature>
<dbReference type="Proteomes" id="UP000190896">
    <property type="component" value="Unassembled WGS sequence"/>
</dbReference>
<gene>
    <name evidence="3" type="ORF">BOW51_03500</name>
</gene>
<dbReference type="GO" id="GO:0008934">
    <property type="term" value="F:inositol monophosphate 1-phosphatase activity"/>
    <property type="evidence" value="ECO:0007669"/>
    <property type="project" value="TreeGrafter"/>
</dbReference>
<keyword evidence="4" id="KW-1185">Reference proteome</keyword>
<dbReference type="GO" id="GO:0046872">
    <property type="term" value="F:metal ion binding"/>
    <property type="evidence" value="ECO:0007669"/>
    <property type="project" value="UniProtKB-KW"/>
</dbReference>
<dbReference type="CDD" id="cd01637">
    <property type="entry name" value="IMPase_like"/>
    <property type="match status" value="1"/>
</dbReference>
<feature type="binding site" evidence="2">
    <location>
        <position position="90"/>
    </location>
    <ligand>
        <name>Mg(2+)</name>
        <dbReference type="ChEBI" id="CHEBI:18420"/>
        <label>2</label>
    </ligand>
</feature>
<dbReference type="InterPro" id="IPR000760">
    <property type="entry name" value="Inositol_monophosphatase-like"/>
</dbReference>
<feature type="binding site" evidence="2">
    <location>
        <position position="68"/>
    </location>
    <ligand>
        <name>Mg(2+)</name>
        <dbReference type="ChEBI" id="CHEBI:18420"/>
        <label>1</label>
        <note>catalytic</note>
    </ligand>
</feature>
<keyword evidence="2" id="KW-0479">Metal-binding</keyword>
<dbReference type="EMBL" id="MPRJ01000015">
    <property type="protein sequence ID" value="OOZ37216.1"/>
    <property type="molecule type" value="Genomic_DNA"/>
</dbReference>
<feature type="binding site" evidence="2">
    <location>
        <position position="88"/>
    </location>
    <ligand>
        <name>Mg(2+)</name>
        <dbReference type="ChEBI" id="CHEBI:18420"/>
        <label>1</label>
        <note>catalytic</note>
    </ligand>
</feature>
<evidence type="ECO:0000256" key="2">
    <source>
        <dbReference type="PIRSR" id="PIRSR600760-2"/>
    </source>
</evidence>
<dbReference type="PRINTS" id="PR00377">
    <property type="entry name" value="IMPHPHTASES"/>
</dbReference>
<dbReference type="AlphaFoldDB" id="A0A1T2KWU2"/>
<protein>
    <recommendedName>
        <fullName evidence="5">Inositol monophosphatase</fullName>
    </recommendedName>
</protein>